<sequence length="1205" mass="142173">MKDYVDFSQHEVTPNFFSQLKIVKIIQTVNNYSEHNNSYQDQESKVQNNFQLPVNRPSLSRQASQSIFENSNGNSQLNNQNQNQNLSTRLKQYSTDKSFIDILYENIKKFIKQQELFKKQCLEQKLLEKLNFNVNMENLLKDQINQFNDMEIFLQYYSQKKQKALLYSLKIFIYEQDFLKNDNLNVVLVFKEINNESWTQMNPNQKLKEAIVQQQLQQENKLLQEANDHKYAQIQSLVSILENQMDQKVEIIKKIEKLCNMNKNNQNYQKIENSSKIQIENKLKIDRFQEMLQLQEKFNYQLSLLNILNYSDQKLLSVKQNQQHQLNYFNIYDIVKQFLKKTQFIQHEKQIYVNFIPDKSSEKQQAKKQQKNNNLNQESKQKIQDKQNESLNDNNIKTTEKQILNENQLVCECYSDFQVVTNIVYNLLFVIFYHFTKCKDIHQLIEQSQNLNQNSQNIQDSDQLYLREELQQQQLQSVKQTNNNINQSEQQSQNQNESEKKKKIKNNVSISVVNNQESGIITLKIYMKYNQEIINMAQFEKAGQHDWDFMALNDDIIKSDTVKYYLTIINFLQKSVGPGNPFKIKQDLKKNFLIFECYFYKDLEMQRSQTLSGQQIQNSSVLQQQNNQNYKGQQNSQNTNLKVSQFLKYSKTPNIQSLKPFWEKQRNLSMNIDQQQTSRIKDLSQIIYTNQSQNQPKNQKIAKYSPSMFGLNGPSFARENVDIDKTQTFTGQALSTNRDNSVSPQIKLNSGQINSYLNTRSKNATELINQQNQNFNLNQRQNIMTPRTQFGQNTDRQRQESGTNNQKKDFSISYSGYLQSPTQQLLLSNRLNNQGPLESDRLQNTSINNYNRNLSQYSQSINNNNNNYNNKNIVSNMEQMQLQNGISSILNSNNINVTQSYLQSHIHNQQRKNTQNLSIQQKQELIQQKYKRSFSLEESNIPNNENNSQNNNNNQNNNLDINEAISPYYIDQDLEDIESRKIDNLRKDDGLILCEQADDASKIELNTKQQIKALIKKGFQQEINEFKLIELNEKQSMLNTKLTSEGILYMVLTDKKYPVKLSSMYLDEIQNLFQEEMKKKFGTSGVDFYSKIQTIEEAYAFISFDRQIKKKNKEYQDIGSNSNIQRLKNDLYNLQNTMTENIDLILDRDKTLNQMGNRASQLKQNTHLFKDRTEKLKWQMWFQSNMVLFIVGGLIFLFILFKFLF</sequence>
<dbReference type="GO" id="GO:0006888">
    <property type="term" value="P:endoplasmic reticulum to Golgi vesicle-mediated transport"/>
    <property type="evidence" value="ECO:0007669"/>
    <property type="project" value="InterPro"/>
</dbReference>
<feature type="domain" description="Longin" evidence="16">
    <location>
        <begin position="977"/>
        <end position="1108"/>
    </location>
</feature>
<proteinExistence type="inferred from homology"/>
<keyword evidence="4" id="KW-0813">Transport</keyword>
<evidence type="ECO:0000256" key="5">
    <source>
        <dbReference type="ARBA" id="ARBA00022692"/>
    </source>
</evidence>
<evidence type="ECO:0000256" key="15">
    <source>
        <dbReference type="SAM" id="Phobius"/>
    </source>
</evidence>
<dbReference type="InterPro" id="IPR044565">
    <property type="entry name" value="Sec22"/>
</dbReference>
<protein>
    <submittedName>
        <fullName evidence="18">Longin-like domain</fullName>
    </submittedName>
</protein>
<dbReference type="PROSITE" id="PS50859">
    <property type="entry name" value="LONGIN"/>
    <property type="match status" value="1"/>
</dbReference>
<evidence type="ECO:0000259" key="17">
    <source>
        <dbReference type="PROSITE" id="PS50892"/>
    </source>
</evidence>
<dbReference type="GO" id="GO:0000139">
    <property type="term" value="C:Golgi membrane"/>
    <property type="evidence" value="ECO:0007669"/>
    <property type="project" value="UniProtKB-SubCell"/>
</dbReference>
<keyword evidence="9" id="KW-0333">Golgi apparatus</keyword>
<dbReference type="GO" id="GO:0005789">
    <property type="term" value="C:endoplasmic reticulum membrane"/>
    <property type="evidence" value="ECO:0007669"/>
    <property type="project" value="UniProtKB-SubCell"/>
</dbReference>
<feature type="region of interest" description="Disordered" evidence="14">
    <location>
        <begin position="362"/>
        <end position="394"/>
    </location>
</feature>
<evidence type="ECO:0000313" key="18">
    <source>
        <dbReference type="EMBL" id="KRX09532.1"/>
    </source>
</evidence>
<keyword evidence="19" id="KW-1185">Reference proteome</keyword>
<dbReference type="AlphaFoldDB" id="A0A0V0R4Y0"/>
<keyword evidence="5 15" id="KW-0812">Transmembrane</keyword>
<comment type="similarity">
    <text evidence="3">Belongs to the synaptobrevin family.</text>
</comment>
<evidence type="ECO:0000256" key="14">
    <source>
        <dbReference type="SAM" id="MobiDB-lite"/>
    </source>
</evidence>
<reference evidence="18 19" key="1">
    <citation type="journal article" date="2015" name="Sci. Rep.">
        <title>Genome of the facultative scuticociliatosis pathogen Pseudocohnilembus persalinus provides insight into its virulence through horizontal gene transfer.</title>
        <authorList>
            <person name="Xiong J."/>
            <person name="Wang G."/>
            <person name="Cheng J."/>
            <person name="Tian M."/>
            <person name="Pan X."/>
            <person name="Warren A."/>
            <person name="Jiang C."/>
            <person name="Yuan D."/>
            <person name="Miao W."/>
        </authorList>
    </citation>
    <scope>NUCLEOTIDE SEQUENCE [LARGE SCALE GENOMIC DNA]</scope>
    <source>
        <strain evidence="18">36N120E</strain>
    </source>
</reference>
<dbReference type="GO" id="GO:0006890">
    <property type="term" value="P:retrograde vesicle-mediated transport, Golgi to endoplasmic reticulum"/>
    <property type="evidence" value="ECO:0007669"/>
    <property type="project" value="InterPro"/>
</dbReference>
<evidence type="ECO:0000313" key="19">
    <source>
        <dbReference type="Proteomes" id="UP000054937"/>
    </source>
</evidence>
<evidence type="ECO:0000256" key="6">
    <source>
        <dbReference type="ARBA" id="ARBA00022824"/>
    </source>
</evidence>
<feature type="domain" description="V-SNARE coiled-coil homology" evidence="17">
    <location>
        <begin position="1123"/>
        <end position="1183"/>
    </location>
</feature>
<accession>A0A0V0R4Y0</accession>
<feature type="region of interest" description="Disordered" evidence="14">
    <location>
        <begin position="788"/>
        <end position="809"/>
    </location>
</feature>
<keyword evidence="11 15" id="KW-0472">Membrane</keyword>
<evidence type="ECO:0000256" key="9">
    <source>
        <dbReference type="ARBA" id="ARBA00023034"/>
    </source>
</evidence>
<organism evidence="18 19">
    <name type="scientific">Pseudocohnilembus persalinus</name>
    <name type="common">Ciliate</name>
    <dbReference type="NCBI Taxonomy" id="266149"/>
    <lineage>
        <taxon>Eukaryota</taxon>
        <taxon>Sar</taxon>
        <taxon>Alveolata</taxon>
        <taxon>Ciliophora</taxon>
        <taxon>Intramacronucleata</taxon>
        <taxon>Oligohymenophorea</taxon>
        <taxon>Scuticociliatia</taxon>
        <taxon>Philasterida</taxon>
        <taxon>Pseudocohnilembidae</taxon>
        <taxon>Pseudocohnilembus</taxon>
    </lineage>
</organism>
<keyword evidence="7" id="KW-0653">Protein transport</keyword>
<name>A0A0V0R4Y0_PSEPJ</name>
<dbReference type="PROSITE" id="PS50892">
    <property type="entry name" value="V_SNARE"/>
    <property type="match status" value="1"/>
</dbReference>
<evidence type="ECO:0000256" key="8">
    <source>
        <dbReference type="ARBA" id="ARBA00022989"/>
    </source>
</evidence>
<feature type="compositionally biased region" description="Basic and acidic residues" evidence="14">
    <location>
        <begin position="379"/>
        <end position="388"/>
    </location>
</feature>
<evidence type="ECO:0000256" key="4">
    <source>
        <dbReference type="ARBA" id="ARBA00022448"/>
    </source>
</evidence>
<dbReference type="InterPro" id="IPR010908">
    <property type="entry name" value="Longin_dom"/>
</dbReference>
<feature type="transmembrane region" description="Helical" evidence="15">
    <location>
        <begin position="1180"/>
        <end position="1201"/>
    </location>
</feature>
<dbReference type="InterPro" id="IPR042855">
    <property type="entry name" value="V_SNARE_CC"/>
</dbReference>
<dbReference type="Gene3D" id="3.30.450.50">
    <property type="entry name" value="Longin domain"/>
    <property type="match status" value="1"/>
</dbReference>
<dbReference type="CDD" id="cd14824">
    <property type="entry name" value="Longin"/>
    <property type="match status" value="1"/>
</dbReference>
<dbReference type="InParanoid" id="A0A0V0R4Y0"/>
<dbReference type="SUPFAM" id="SSF64356">
    <property type="entry name" value="SNARE-like"/>
    <property type="match status" value="1"/>
</dbReference>
<dbReference type="GO" id="GO:0015031">
    <property type="term" value="P:protein transport"/>
    <property type="evidence" value="ECO:0007669"/>
    <property type="project" value="UniProtKB-KW"/>
</dbReference>
<dbReference type="EMBL" id="LDAU01000048">
    <property type="protein sequence ID" value="KRX09532.1"/>
    <property type="molecule type" value="Genomic_DNA"/>
</dbReference>
<dbReference type="InterPro" id="IPR011012">
    <property type="entry name" value="Longin-like_dom_sf"/>
</dbReference>
<keyword evidence="10 12" id="KW-0175">Coiled coil</keyword>
<evidence type="ECO:0000256" key="12">
    <source>
        <dbReference type="PROSITE-ProRule" id="PRU00290"/>
    </source>
</evidence>
<dbReference type="OrthoDB" id="1719357at2759"/>
<dbReference type="PANTHER" id="PTHR45837">
    <property type="entry name" value="VESICLE-TRAFFICKING PROTEIN SEC22B"/>
    <property type="match status" value="1"/>
</dbReference>
<evidence type="ECO:0000256" key="3">
    <source>
        <dbReference type="ARBA" id="ARBA00008025"/>
    </source>
</evidence>
<evidence type="ECO:0000256" key="7">
    <source>
        <dbReference type="ARBA" id="ARBA00022927"/>
    </source>
</evidence>
<dbReference type="Pfam" id="PF00957">
    <property type="entry name" value="Synaptobrevin"/>
    <property type="match status" value="1"/>
</dbReference>
<feature type="region of interest" description="Disordered" evidence="14">
    <location>
        <begin position="939"/>
        <end position="959"/>
    </location>
</feature>
<dbReference type="Proteomes" id="UP000054937">
    <property type="component" value="Unassembled WGS sequence"/>
</dbReference>
<keyword evidence="6" id="KW-0256">Endoplasmic reticulum</keyword>
<dbReference type="Gene3D" id="1.20.5.110">
    <property type="match status" value="1"/>
</dbReference>
<dbReference type="SMART" id="SM01270">
    <property type="entry name" value="Longin"/>
    <property type="match status" value="1"/>
</dbReference>
<evidence type="ECO:0000256" key="2">
    <source>
        <dbReference type="ARBA" id="ARBA00004394"/>
    </source>
</evidence>
<comment type="caution">
    <text evidence="18">The sequence shown here is derived from an EMBL/GenBank/DDBJ whole genome shotgun (WGS) entry which is preliminary data.</text>
</comment>
<dbReference type="GO" id="GO:0005484">
    <property type="term" value="F:SNAP receptor activity"/>
    <property type="evidence" value="ECO:0007669"/>
    <property type="project" value="InterPro"/>
</dbReference>
<evidence type="ECO:0000256" key="11">
    <source>
        <dbReference type="ARBA" id="ARBA00023136"/>
    </source>
</evidence>
<keyword evidence="8 15" id="KW-1133">Transmembrane helix</keyword>
<evidence type="ECO:0000256" key="13">
    <source>
        <dbReference type="SAM" id="Coils"/>
    </source>
</evidence>
<dbReference type="Pfam" id="PF13774">
    <property type="entry name" value="Longin"/>
    <property type="match status" value="1"/>
</dbReference>
<evidence type="ECO:0000259" key="16">
    <source>
        <dbReference type="PROSITE" id="PS50859"/>
    </source>
</evidence>
<feature type="coiled-coil region" evidence="13">
    <location>
        <begin position="441"/>
        <end position="507"/>
    </location>
</feature>
<dbReference type="SUPFAM" id="SSF58038">
    <property type="entry name" value="SNARE fusion complex"/>
    <property type="match status" value="1"/>
</dbReference>
<comment type="subcellular location">
    <subcellularLocation>
        <location evidence="1">Endoplasmic reticulum membrane</location>
        <topology evidence="1">Single-pass type IV membrane protein</topology>
    </subcellularLocation>
    <subcellularLocation>
        <location evidence="2">Golgi apparatus membrane</location>
    </subcellularLocation>
</comment>
<evidence type="ECO:0000256" key="1">
    <source>
        <dbReference type="ARBA" id="ARBA00004163"/>
    </source>
</evidence>
<gene>
    <name evidence="18" type="ORF">PPERSA_12275</name>
</gene>
<feature type="compositionally biased region" description="Polar residues" evidence="14">
    <location>
        <begin position="788"/>
        <end position="805"/>
    </location>
</feature>
<evidence type="ECO:0000256" key="10">
    <source>
        <dbReference type="ARBA" id="ARBA00023054"/>
    </source>
</evidence>